<reference evidence="1" key="1">
    <citation type="journal article" date="2020" name="Nature">
        <title>Giant virus diversity and host interactions through global metagenomics.</title>
        <authorList>
            <person name="Schulz F."/>
            <person name="Roux S."/>
            <person name="Paez-Espino D."/>
            <person name="Jungbluth S."/>
            <person name="Walsh D.A."/>
            <person name="Denef V.J."/>
            <person name="McMahon K.D."/>
            <person name="Konstantinidis K.T."/>
            <person name="Eloe-Fadrosh E.A."/>
            <person name="Kyrpides N.C."/>
            <person name="Woyke T."/>
        </authorList>
    </citation>
    <scope>NUCLEOTIDE SEQUENCE</scope>
    <source>
        <strain evidence="1">GVMAG-M-3300023174-141</strain>
    </source>
</reference>
<name>A0A6C0DBY6_9ZZZZ</name>
<organism evidence="1">
    <name type="scientific">viral metagenome</name>
    <dbReference type="NCBI Taxonomy" id="1070528"/>
    <lineage>
        <taxon>unclassified sequences</taxon>
        <taxon>metagenomes</taxon>
        <taxon>organismal metagenomes</taxon>
    </lineage>
</organism>
<proteinExistence type="predicted"/>
<accession>A0A6C0DBY6</accession>
<sequence>MSAQGTPEIRKGCPLPPANTLNFTSANGPIFTTLQSIASNSPNYPLPVGSNPRQIAEHRANVVYFNDINQRTAATVSSVKGGVKNLEYPKFQSESQRLQYRQGLATTAQRTLITGQNPALPMGSMLSTNYQIINN</sequence>
<protein>
    <submittedName>
        <fullName evidence="1">Uncharacterized protein</fullName>
    </submittedName>
</protein>
<dbReference type="AlphaFoldDB" id="A0A6C0DBY6"/>
<dbReference type="EMBL" id="MN739586">
    <property type="protein sequence ID" value="QHT14506.1"/>
    <property type="molecule type" value="Genomic_DNA"/>
</dbReference>
<evidence type="ECO:0000313" key="1">
    <source>
        <dbReference type="EMBL" id="QHT14506.1"/>
    </source>
</evidence>